<reference evidence="2" key="1">
    <citation type="journal article" date="2018" name="Front. Microbiol.">
        <title>Genome-Based Analysis Reveals the Taxonomy and Diversity of the Family Idiomarinaceae.</title>
        <authorList>
            <person name="Liu Y."/>
            <person name="Lai Q."/>
            <person name="Shao Z."/>
        </authorList>
    </citation>
    <scope>NUCLEOTIDE SEQUENCE [LARGE SCALE GENOMIC DNA]</scope>
    <source>
        <strain evidence="2">R22</strain>
    </source>
</reference>
<dbReference type="Proteomes" id="UP000288058">
    <property type="component" value="Unassembled WGS sequence"/>
</dbReference>
<evidence type="ECO:0000313" key="2">
    <source>
        <dbReference type="Proteomes" id="UP000288058"/>
    </source>
</evidence>
<dbReference type="AlphaFoldDB" id="A0A432YZC9"/>
<protein>
    <submittedName>
        <fullName evidence="1">Uncharacterized protein</fullName>
    </submittedName>
</protein>
<dbReference type="Gene3D" id="3.30.110.70">
    <property type="entry name" value="Hypothetical protein apc22750. Chain B"/>
    <property type="match status" value="1"/>
</dbReference>
<dbReference type="InterPro" id="IPR030852">
    <property type="entry name" value="RcsF"/>
</dbReference>
<dbReference type="Pfam" id="PF16358">
    <property type="entry name" value="RcsF"/>
    <property type="match status" value="1"/>
</dbReference>
<name>A0A432YZC9_9GAMM</name>
<dbReference type="OrthoDB" id="6239907at2"/>
<evidence type="ECO:0000313" key="1">
    <source>
        <dbReference type="EMBL" id="RUO68961.1"/>
    </source>
</evidence>
<proteinExistence type="predicted"/>
<gene>
    <name evidence="1" type="ORF">CWI78_07945</name>
</gene>
<accession>A0A432YZC9</accession>
<dbReference type="EMBL" id="PIQC01000005">
    <property type="protein sequence ID" value="RUO68961.1"/>
    <property type="molecule type" value="Genomic_DNA"/>
</dbReference>
<dbReference type="GO" id="GO:0009279">
    <property type="term" value="C:cell outer membrane"/>
    <property type="evidence" value="ECO:0007669"/>
    <property type="project" value="InterPro"/>
</dbReference>
<keyword evidence="2" id="KW-1185">Reference proteome</keyword>
<organism evidence="1 2">
    <name type="scientific">Idiomarina ramblicola</name>
    <dbReference type="NCBI Taxonomy" id="263724"/>
    <lineage>
        <taxon>Bacteria</taxon>
        <taxon>Pseudomonadati</taxon>
        <taxon>Pseudomonadota</taxon>
        <taxon>Gammaproteobacteria</taxon>
        <taxon>Alteromonadales</taxon>
        <taxon>Idiomarinaceae</taxon>
        <taxon>Idiomarina</taxon>
    </lineage>
</organism>
<dbReference type="GO" id="GO:0035556">
    <property type="term" value="P:intracellular signal transduction"/>
    <property type="evidence" value="ECO:0007669"/>
    <property type="project" value="InterPro"/>
</dbReference>
<sequence>MAGGSHQVDSGDIKIYRAGETPSRAYELISIVNGESCQRQFEGPKASNDDAIRELQTDAVQFKAHAIIGTQCFSLKPGADSICYSEVSCVGRAIQWRD</sequence>
<comment type="caution">
    <text evidence="1">The sequence shown here is derived from an EMBL/GenBank/DDBJ whole genome shotgun (WGS) entry which is preliminary data.</text>
</comment>